<dbReference type="Proteomes" id="UP000800092">
    <property type="component" value="Unassembled WGS sequence"/>
</dbReference>
<feature type="compositionally biased region" description="Polar residues" evidence="1">
    <location>
        <begin position="75"/>
        <end position="89"/>
    </location>
</feature>
<accession>A0A6A6H530</accession>
<keyword evidence="2" id="KW-0812">Transmembrane</keyword>
<feature type="transmembrane region" description="Helical" evidence="2">
    <location>
        <begin position="176"/>
        <end position="197"/>
    </location>
</feature>
<feature type="region of interest" description="Disordered" evidence="1">
    <location>
        <begin position="70"/>
        <end position="174"/>
    </location>
</feature>
<dbReference type="EMBL" id="ML991811">
    <property type="protein sequence ID" value="KAF2232918.1"/>
    <property type="molecule type" value="Genomic_DNA"/>
</dbReference>
<feature type="transmembrane region" description="Helical" evidence="2">
    <location>
        <begin position="209"/>
        <end position="233"/>
    </location>
</feature>
<organism evidence="3 4">
    <name type="scientific">Viridothelium virens</name>
    <name type="common">Speckled blister lichen</name>
    <name type="synonym">Trypethelium virens</name>
    <dbReference type="NCBI Taxonomy" id="1048519"/>
    <lineage>
        <taxon>Eukaryota</taxon>
        <taxon>Fungi</taxon>
        <taxon>Dikarya</taxon>
        <taxon>Ascomycota</taxon>
        <taxon>Pezizomycotina</taxon>
        <taxon>Dothideomycetes</taxon>
        <taxon>Dothideomycetes incertae sedis</taxon>
        <taxon>Trypetheliales</taxon>
        <taxon>Trypetheliaceae</taxon>
        <taxon>Viridothelium</taxon>
    </lineage>
</organism>
<keyword evidence="4" id="KW-1185">Reference proteome</keyword>
<dbReference type="AlphaFoldDB" id="A0A6A6H530"/>
<gene>
    <name evidence="3" type="ORF">EV356DRAFT_534211</name>
</gene>
<reference evidence="3" key="1">
    <citation type="journal article" date="2020" name="Stud. Mycol.">
        <title>101 Dothideomycetes genomes: a test case for predicting lifestyles and emergence of pathogens.</title>
        <authorList>
            <person name="Haridas S."/>
            <person name="Albert R."/>
            <person name="Binder M."/>
            <person name="Bloem J."/>
            <person name="Labutti K."/>
            <person name="Salamov A."/>
            <person name="Andreopoulos B."/>
            <person name="Baker S."/>
            <person name="Barry K."/>
            <person name="Bills G."/>
            <person name="Bluhm B."/>
            <person name="Cannon C."/>
            <person name="Castanera R."/>
            <person name="Culley D."/>
            <person name="Daum C."/>
            <person name="Ezra D."/>
            <person name="Gonzalez J."/>
            <person name="Henrissat B."/>
            <person name="Kuo A."/>
            <person name="Liang C."/>
            <person name="Lipzen A."/>
            <person name="Lutzoni F."/>
            <person name="Magnuson J."/>
            <person name="Mondo S."/>
            <person name="Nolan M."/>
            <person name="Ohm R."/>
            <person name="Pangilinan J."/>
            <person name="Park H.-J."/>
            <person name="Ramirez L."/>
            <person name="Alfaro M."/>
            <person name="Sun H."/>
            <person name="Tritt A."/>
            <person name="Yoshinaga Y."/>
            <person name="Zwiers L.-H."/>
            <person name="Turgeon B."/>
            <person name="Goodwin S."/>
            <person name="Spatafora J."/>
            <person name="Crous P."/>
            <person name="Grigoriev I."/>
        </authorList>
    </citation>
    <scope>NUCLEOTIDE SEQUENCE</scope>
    <source>
        <strain evidence="3">Tuck. ex Michener</strain>
    </source>
</reference>
<dbReference type="OrthoDB" id="5417811at2759"/>
<evidence type="ECO:0000313" key="3">
    <source>
        <dbReference type="EMBL" id="KAF2232918.1"/>
    </source>
</evidence>
<evidence type="ECO:0000313" key="4">
    <source>
        <dbReference type="Proteomes" id="UP000800092"/>
    </source>
</evidence>
<protein>
    <submittedName>
        <fullName evidence="3">Uncharacterized protein</fullName>
    </submittedName>
</protein>
<evidence type="ECO:0000256" key="2">
    <source>
        <dbReference type="SAM" id="Phobius"/>
    </source>
</evidence>
<feature type="region of interest" description="Disordered" evidence="1">
    <location>
        <begin position="239"/>
        <end position="269"/>
    </location>
</feature>
<proteinExistence type="predicted"/>
<feature type="compositionally biased region" description="Basic residues" evidence="1">
    <location>
        <begin position="239"/>
        <end position="253"/>
    </location>
</feature>
<keyword evidence="2" id="KW-0472">Membrane</keyword>
<feature type="region of interest" description="Disordered" evidence="1">
    <location>
        <begin position="282"/>
        <end position="305"/>
    </location>
</feature>
<name>A0A6A6H530_VIRVR</name>
<feature type="compositionally biased region" description="Basic residues" evidence="1">
    <location>
        <begin position="146"/>
        <end position="174"/>
    </location>
</feature>
<sequence>MPSSPPRSPSIESPPERASLRSRMASIQDNVRSLLRASIHSITPATASSHGSPKLRIPVPSLQSRFRWQSRENDTTQLPSARSSAQPSEPHTAAIPIHEHAPIIIPSPPEPTYLTRVVTPHDSYPEDSTEERSHHSRTALIQDRTRQRHQKAWKRRRGVGGRHNRSSRKRDPKARALKQAILLSGLLLVAVLSLYLSLALTNPNLGQEIHVLFILLILTITIFFAHSLVRLCLCTSRSRRSRRHHHHHHHSASRRLPSMTGPEGFRPDTPIQVHLQRDEELGPASEFDTSPEIPSPITPPDNRTFEGLLQKETSTKIEGPPPAYGLWRSSVKADPNLLHWQLNPNPIPSPNPTNLHISISAESSPAIPQHGTGSHSPRLNLHPGVSDGAGTGSDVTPVPRPPSYVSEDGVTYVVDAMGRRPEMAQRG</sequence>
<keyword evidence="2" id="KW-1133">Transmembrane helix</keyword>
<feature type="region of interest" description="Disordered" evidence="1">
    <location>
        <begin position="1"/>
        <end position="20"/>
    </location>
</feature>
<feature type="region of interest" description="Disordered" evidence="1">
    <location>
        <begin position="364"/>
        <end position="411"/>
    </location>
</feature>
<evidence type="ECO:0000256" key="1">
    <source>
        <dbReference type="SAM" id="MobiDB-lite"/>
    </source>
</evidence>